<dbReference type="AlphaFoldDB" id="A0A914XR37"/>
<organism evidence="2 3">
    <name type="scientific">Plectus sambesii</name>
    <dbReference type="NCBI Taxonomy" id="2011161"/>
    <lineage>
        <taxon>Eukaryota</taxon>
        <taxon>Metazoa</taxon>
        <taxon>Ecdysozoa</taxon>
        <taxon>Nematoda</taxon>
        <taxon>Chromadorea</taxon>
        <taxon>Plectida</taxon>
        <taxon>Plectina</taxon>
        <taxon>Plectoidea</taxon>
        <taxon>Plectidae</taxon>
        <taxon>Plectus</taxon>
    </lineage>
</organism>
<evidence type="ECO:0000313" key="2">
    <source>
        <dbReference type="Proteomes" id="UP000887566"/>
    </source>
</evidence>
<dbReference type="Proteomes" id="UP000887566">
    <property type="component" value="Unplaced"/>
</dbReference>
<name>A0A914XR37_9BILA</name>
<protein>
    <submittedName>
        <fullName evidence="3">Uncharacterized protein</fullName>
    </submittedName>
</protein>
<evidence type="ECO:0000256" key="1">
    <source>
        <dbReference type="SAM" id="MobiDB-lite"/>
    </source>
</evidence>
<keyword evidence="2" id="KW-1185">Reference proteome</keyword>
<reference evidence="3" key="1">
    <citation type="submission" date="2022-11" db="UniProtKB">
        <authorList>
            <consortium name="WormBaseParasite"/>
        </authorList>
    </citation>
    <scope>IDENTIFICATION</scope>
</reference>
<feature type="region of interest" description="Disordered" evidence="1">
    <location>
        <begin position="1"/>
        <end position="28"/>
    </location>
</feature>
<accession>A0A914XR37</accession>
<proteinExistence type="predicted"/>
<evidence type="ECO:0000313" key="3">
    <source>
        <dbReference type="WBParaSite" id="PSAMB.scaffold9691size4724.g32658.t1"/>
    </source>
</evidence>
<dbReference type="WBParaSite" id="PSAMB.scaffold9691size4724.g32658.t1">
    <property type="protein sequence ID" value="PSAMB.scaffold9691size4724.g32658.t1"/>
    <property type="gene ID" value="PSAMB.scaffold9691size4724.g32658"/>
</dbReference>
<sequence length="119" mass="13769">MERLQKRGVAGGDSWASLSRQVDDRRSQVQRVAATVPRAISRSTTHPAGQRAQYMRPRTSILIRQSAAVHFEIMMPIAEFDENQNYDEYYMDDDDCLSDIEEEPAVRFSFLRSEKKLNE</sequence>